<dbReference type="InterPro" id="IPR026992">
    <property type="entry name" value="DIOX_N"/>
</dbReference>
<dbReference type="HOGENOM" id="CLU_010119_6_1_11"/>
<keyword evidence="2" id="KW-0045">Antibiotic biosynthesis</keyword>
<dbReference type="PROSITE" id="PS51471">
    <property type="entry name" value="FE2OG_OXY"/>
    <property type="match status" value="1"/>
</dbReference>
<proteinExistence type="inferred from homology"/>
<dbReference type="InterPro" id="IPR044861">
    <property type="entry name" value="IPNS-like_FE2OG_OXY"/>
</dbReference>
<evidence type="ECO:0000256" key="1">
    <source>
        <dbReference type="ARBA" id="ARBA00004792"/>
    </source>
</evidence>
<dbReference type="EMBL" id="CP006842">
    <property type="protein sequence ID" value="AHW64220.1"/>
    <property type="molecule type" value="Genomic_DNA"/>
</dbReference>
<dbReference type="SUPFAM" id="SSF51197">
    <property type="entry name" value="Clavaminate synthase-like"/>
    <property type="match status" value="1"/>
</dbReference>
<protein>
    <submittedName>
        <fullName evidence="5">Putative oxygenase</fullName>
    </submittedName>
</protein>
<sequence>MIKKGKPLTGTMLDIPLIDVAEWRTAPVERRGELAERLDRAMQDSGFFMVSGHGIDDTWSAELRAAAAEFFHLSDATKEKYRTVVGGRGWIRTGDEANAYYGEQADPGTADLKETLTFGRDHRTGDKSIDAAYFRPNMYPVEVPSLEALVTRWAEAARELYCDLLEMLATALGLDERYFVDRAENSPHTFNINRYPALSVVGRAKQGQYRIAPHTDWGLVTILDREPGYGGLQVQTADGEWQDAPYVEGALTINIADLLARWTGDRWRSTRHRVVAPSEDAPSEELYSIIAFMEPDMTQVVEPLAPPAGGGADYAPVRAAEYFSERNAAATVRALP</sequence>
<dbReference type="Proteomes" id="UP000023703">
    <property type="component" value="Chromosome"/>
</dbReference>
<dbReference type="GO" id="GO:0016491">
    <property type="term" value="F:oxidoreductase activity"/>
    <property type="evidence" value="ECO:0007669"/>
    <property type="project" value="UniProtKB-KW"/>
</dbReference>
<dbReference type="Pfam" id="PF03171">
    <property type="entry name" value="2OG-FeII_Oxy"/>
    <property type="match status" value="1"/>
</dbReference>
<evidence type="ECO:0000313" key="5">
    <source>
        <dbReference type="EMBL" id="AHW64220.1"/>
    </source>
</evidence>
<dbReference type="Gene3D" id="2.60.120.330">
    <property type="entry name" value="B-lactam Antibiotic, Isopenicillin N Synthase, Chain"/>
    <property type="match status" value="1"/>
</dbReference>
<comment type="similarity">
    <text evidence="3">Belongs to the iron/ascorbate-dependent oxidoreductase family.</text>
</comment>
<evidence type="ECO:0000256" key="3">
    <source>
        <dbReference type="RuleBase" id="RU003682"/>
    </source>
</evidence>
<gene>
    <name evidence="5" type="ORF">CGLY_08875</name>
</gene>
<dbReference type="KEGG" id="cgy:CGLY_08875"/>
<keyword evidence="6" id="KW-1185">Reference proteome</keyword>
<dbReference type="PANTHER" id="PTHR47990">
    <property type="entry name" value="2-OXOGLUTARATE (2OG) AND FE(II)-DEPENDENT OXYGENASE SUPERFAMILY PROTEIN-RELATED"/>
    <property type="match status" value="1"/>
</dbReference>
<comment type="pathway">
    <text evidence="1">Antibiotic biosynthesis.</text>
</comment>
<dbReference type="STRING" id="1404245.CGLY_08875"/>
<dbReference type="InterPro" id="IPR050231">
    <property type="entry name" value="Iron_ascorbate_oxido_reductase"/>
</dbReference>
<evidence type="ECO:0000256" key="2">
    <source>
        <dbReference type="ARBA" id="ARBA00023194"/>
    </source>
</evidence>
<dbReference type="RefSeq" id="WP_227590227.1">
    <property type="nucleotide sequence ID" value="NZ_CP006842.1"/>
</dbReference>
<keyword evidence="3" id="KW-0560">Oxidoreductase</keyword>
<dbReference type="InterPro" id="IPR005123">
    <property type="entry name" value="Oxoglu/Fe-dep_dioxygenase_dom"/>
</dbReference>
<name>X5E9Y7_9CORY</name>
<dbReference type="AlphaFoldDB" id="X5E9Y7"/>
<dbReference type="GO" id="GO:0017000">
    <property type="term" value="P:antibiotic biosynthetic process"/>
    <property type="evidence" value="ECO:0007669"/>
    <property type="project" value="UniProtKB-KW"/>
</dbReference>
<evidence type="ECO:0000259" key="4">
    <source>
        <dbReference type="PROSITE" id="PS51471"/>
    </source>
</evidence>
<dbReference type="InterPro" id="IPR027443">
    <property type="entry name" value="IPNS-like_sf"/>
</dbReference>
<dbReference type="eggNOG" id="COG3491">
    <property type="taxonomic scope" value="Bacteria"/>
</dbReference>
<dbReference type="PRINTS" id="PR00682">
    <property type="entry name" value="IPNSYNTHASE"/>
</dbReference>
<keyword evidence="3" id="KW-0479">Metal-binding</keyword>
<organism evidence="5 6">
    <name type="scientific">Corynebacterium glyciniphilum AJ 3170</name>
    <dbReference type="NCBI Taxonomy" id="1404245"/>
    <lineage>
        <taxon>Bacteria</taxon>
        <taxon>Bacillati</taxon>
        <taxon>Actinomycetota</taxon>
        <taxon>Actinomycetes</taxon>
        <taxon>Mycobacteriales</taxon>
        <taxon>Corynebacteriaceae</taxon>
        <taxon>Corynebacterium</taxon>
    </lineage>
</organism>
<reference evidence="5 6" key="1">
    <citation type="journal article" date="2015" name="Int. J. Syst. Evol. Microbiol.">
        <title>Revisiting Corynebacterium glyciniphilum (ex Kubota et al., 1972) sp. nov., nom. rev., isolated from putrefied banana.</title>
        <authorList>
            <person name="Al-Dilaimi A."/>
            <person name="Bednarz H."/>
            <person name="Lomker A."/>
            <person name="Niehaus K."/>
            <person name="Kalinowski J."/>
            <person name="Ruckert C."/>
        </authorList>
    </citation>
    <scope>NUCLEOTIDE SEQUENCE [LARGE SCALE GENOMIC DNA]</scope>
    <source>
        <strain evidence="5">AJ 3170</strain>
    </source>
</reference>
<evidence type="ECO:0000313" key="6">
    <source>
        <dbReference type="Proteomes" id="UP000023703"/>
    </source>
</evidence>
<dbReference type="Pfam" id="PF14226">
    <property type="entry name" value="DIOX_N"/>
    <property type="match status" value="1"/>
</dbReference>
<keyword evidence="3" id="KW-0408">Iron</keyword>
<dbReference type="GO" id="GO:0046872">
    <property type="term" value="F:metal ion binding"/>
    <property type="evidence" value="ECO:0007669"/>
    <property type="project" value="UniProtKB-KW"/>
</dbReference>
<accession>X5E9Y7</accession>
<feature type="domain" description="Fe2OG dioxygenase" evidence="4">
    <location>
        <begin position="186"/>
        <end position="295"/>
    </location>
</feature>